<dbReference type="Proteomes" id="UP000799437">
    <property type="component" value="Unassembled WGS sequence"/>
</dbReference>
<feature type="compositionally biased region" description="Polar residues" evidence="1">
    <location>
        <begin position="513"/>
        <end position="568"/>
    </location>
</feature>
<dbReference type="GeneID" id="54481669"/>
<organism evidence="2 3">
    <name type="scientific">Pseudovirgaria hyperparasitica</name>
    <dbReference type="NCBI Taxonomy" id="470096"/>
    <lineage>
        <taxon>Eukaryota</taxon>
        <taxon>Fungi</taxon>
        <taxon>Dikarya</taxon>
        <taxon>Ascomycota</taxon>
        <taxon>Pezizomycotina</taxon>
        <taxon>Dothideomycetes</taxon>
        <taxon>Dothideomycetes incertae sedis</taxon>
        <taxon>Acrospermales</taxon>
        <taxon>Acrospermaceae</taxon>
        <taxon>Pseudovirgaria</taxon>
    </lineage>
</organism>
<sequence length="702" mass="77725">MELPHGPLSENIGLLAQFGKVLARPTTNVPQTILLEQDSRGYVRALSFRQELRTAEAFALLLSTTHDYKKVGAVCIEEDSLENRFIVRSAVNLGEQKQRKQTFDRLLQAGRKSAELGDSSGILVLDAAVETNHKRILGRLRSKHGPKSPVRSLISRLDEELKVARPLGDTTTMTKLRQSVQRLSSNFRSFEALPRVIAHGIDGRVAIRKILLIIHADFDFGAFHDLQSRHRPRHPDLEKKLRKLSQYVSTSQHIARIIRRHSNWKFAEVLNGPYANKIGGAQPEGTGLLTRSLSSKKTKEREQFEVALGTSLNKKCAAVQAIVYEGCNLECKVHAEVQIIYHYLQNPQVTVLPRVIASNKKACYLCDLFSKTHGVYYIPKTHGRLYPKWRLPETDELILTKQTKKISRGIVSNFSKAVEEVIKQKCQLRMARIPQPSESSAFRSGSNTASVISGAVAAAFPSNTSITVANLNSATKVTETVLSSRSEFDRADTVQIDTGFLQNNEPSIRDKTLPSSRASSAVPSETTPQSVTINVIKQESTGDAEGSSQYCDAQPATSLPSLHNSKYSDSLDATGHPLSPRSSCRSESPGNKLLESHTFHLAQGQAQEITIVSGQTVRVHTPKIRIEILNSSSKATGTAELEKCLNIEWLSQRQSTACPHESFRRIDVMMEGLDAGEIECDQLMQDGVILFKGTCSVMMKVI</sequence>
<proteinExistence type="predicted"/>
<dbReference type="AlphaFoldDB" id="A0A6A6WBM2"/>
<feature type="region of interest" description="Disordered" evidence="1">
    <location>
        <begin position="497"/>
        <end position="590"/>
    </location>
</feature>
<dbReference type="OrthoDB" id="4851849at2759"/>
<evidence type="ECO:0000313" key="3">
    <source>
        <dbReference type="Proteomes" id="UP000799437"/>
    </source>
</evidence>
<dbReference type="RefSeq" id="XP_033602020.1">
    <property type="nucleotide sequence ID" value="XM_033740615.1"/>
</dbReference>
<feature type="compositionally biased region" description="Polar residues" evidence="1">
    <location>
        <begin position="580"/>
        <end position="589"/>
    </location>
</feature>
<name>A0A6A6WBM2_9PEZI</name>
<gene>
    <name evidence="2" type="ORF">EJ05DRAFT_302521</name>
</gene>
<keyword evidence="3" id="KW-1185">Reference proteome</keyword>
<evidence type="ECO:0000256" key="1">
    <source>
        <dbReference type="SAM" id="MobiDB-lite"/>
    </source>
</evidence>
<dbReference type="EMBL" id="ML996569">
    <property type="protein sequence ID" value="KAF2759569.1"/>
    <property type="molecule type" value="Genomic_DNA"/>
</dbReference>
<reference evidence="2" key="1">
    <citation type="journal article" date="2020" name="Stud. Mycol.">
        <title>101 Dothideomycetes genomes: a test case for predicting lifestyles and emergence of pathogens.</title>
        <authorList>
            <person name="Haridas S."/>
            <person name="Albert R."/>
            <person name="Binder M."/>
            <person name="Bloem J."/>
            <person name="Labutti K."/>
            <person name="Salamov A."/>
            <person name="Andreopoulos B."/>
            <person name="Baker S."/>
            <person name="Barry K."/>
            <person name="Bills G."/>
            <person name="Bluhm B."/>
            <person name="Cannon C."/>
            <person name="Castanera R."/>
            <person name="Culley D."/>
            <person name="Daum C."/>
            <person name="Ezra D."/>
            <person name="Gonzalez J."/>
            <person name="Henrissat B."/>
            <person name="Kuo A."/>
            <person name="Liang C."/>
            <person name="Lipzen A."/>
            <person name="Lutzoni F."/>
            <person name="Magnuson J."/>
            <person name="Mondo S."/>
            <person name="Nolan M."/>
            <person name="Ohm R."/>
            <person name="Pangilinan J."/>
            <person name="Park H.-J."/>
            <person name="Ramirez L."/>
            <person name="Alfaro M."/>
            <person name="Sun H."/>
            <person name="Tritt A."/>
            <person name="Yoshinaga Y."/>
            <person name="Zwiers L.-H."/>
            <person name="Turgeon B."/>
            <person name="Goodwin S."/>
            <person name="Spatafora J."/>
            <person name="Crous P."/>
            <person name="Grigoriev I."/>
        </authorList>
    </citation>
    <scope>NUCLEOTIDE SEQUENCE</scope>
    <source>
        <strain evidence="2">CBS 121739</strain>
    </source>
</reference>
<evidence type="ECO:0000313" key="2">
    <source>
        <dbReference type="EMBL" id="KAF2759569.1"/>
    </source>
</evidence>
<dbReference type="InterPro" id="IPR027796">
    <property type="entry name" value="OTT_1508_deam-like"/>
</dbReference>
<protein>
    <submittedName>
        <fullName evidence="2">Uncharacterized protein</fullName>
    </submittedName>
</protein>
<dbReference type="Pfam" id="PF14441">
    <property type="entry name" value="OTT_1508_deam"/>
    <property type="match status" value="1"/>
</dbReference>
<accession>A0A6A6WBM2</accession>